<name>A0A9W8QIU5_AKAMU</name>
<sequence>MNDTTAETGDVERSIAISPVRAADEDHDAAKAAGPSAKVEAAFSELAHAKRGLEQRHIQMIALAGTIGTGLFLATGKALANGGPLGLLLGYGLVGVLICAVVFSVAEMSALVPLSGGVIRHAEHFFDPALAFAQGWNSVYANAILLPAEMVACAVIIDYWSHSISHAVWIVVLGGLLVLSNFLLVSVYGELEFVCAILKILLILGVNILSICITAGAGPKGEVIGFKYWRDPGPFVQYLAIPGAWGRFVGFWRVLVSAAYAFSNVENISVAGAETRNPRHNIPKAARRVFWRIMLLYLVTIFCVGLVVRSDDPALTARSGDAGASPFAIAAVNAGIKAVPSIINAVVVTSAWSAGNSAMLVGTRTLYGLALEGHAPRFFTRTNRFGVPWLSVSAVGSLMFLGFMTLSSSAAVVFGWFQDLVSAASFVHWINIELVYLRFYYGCRRQGISRDELPWKGPLQPYGAWLALVSFAVLLLTGGFYVFIDGHWSAQSFVSAYFNVPLILALYFGYKIARGTKLVPLEKMPIRDFLEVARREPEDLPAQPKGWRRLNILWG</sequence>
<comment type="subcellular location">
    <subcellularLocation>
        <location evidence="1">Membrane</location>
        <topology evidence="1">Multi-pass membrane protein</topology>
    </subcellularLocation>
</comment>
<evidence type="ECO:0000256" key="2">
    <source>
        <dbReference type="ARBA" id="ARBA00022448"/>
    </source>
</evidence>
<keyword evidence="10" id="KW-1185">Reference proteome</keyword>
<feature type="transmembrane region" description="Helical" evidence="7">
    <location>
        <begin position="490"/>
        <end position="510"/>
    </location>
</feature>
<accession>A0A9W8QIU5</accession>
<dbReference type="InterPro" id="IPR050524">
    <property type="entry name" value="APC_YAT"/>
</dbReference>
<dbReference type="EMBL" id="JAJHUN010000003">
    <property type="protein sequence ID" value="KAJ4159803.1"/>
    <property type="molecule type" value="Genomic_DNA"/>
</dbReference>
<proteinExistence type="predicted"/>
<dbReference type="GO" id="GO:0016020">
    <property type="term" value="C:membrane"/>
    <property type="evidence" value="ECO:0007669"/>
    <property type="project" value="UniProtKB-SubCell"/>
</dbReference>
<dbReference type="InterPro" id="IPR004841">
    <property type="entry name" value="AA-permease/SLC12A_dom"/>
</dbReference>
<dbReference type="PANTHER" id="PTHR43341:SF18">
    <property type="entry name" value="AMINO ACID PERMEASE_ SLC12A DOMAIN-CONTAINING PROTEIN"/>
    <property type="match status" value="1"/>
</dbReference>
<feature type="transmembrane region" description="Helical" evidence="7">
    <location>
        <begin position="85"/>
        <end position="106"/>
    </location>
</feature>
<feature type="transmembrane region" description="Helical" evidence="7">
    <location>
        <begin position="328"/>
        <end position="354"/>
    </location>
</feature>
<keyword evidence="6 7" id="KW-0472">Membrane</keyword>
<feature type="transmembrane region" description="Helical" evidence="7">
    <location>
        <begin position="166"/>
        <end position="188"/>
    </location>
</feature>
<evidence type="ECO:0000256" key="1">
    <source>
        <dbReference type="ARBA" id="ARBA00004141"/>
    </source>
</evidence>
<dbReference type="FunFam" id="1.20.1740.10:FF:000006">
    <property type="entry name" value="General amino acid permease"/>
    <property type="match status" value="1"/>
</dbReference>
<feature type="transmembrane region" description="Helical" evidence="7">
    <location>
        <begin position="200"/>
        <end position="218"/>
    </location>
</feature>
<dbReference type="PIRSF" id="PIRSF006060">
    <property type="entry name" value="AA_transporter"/>
    <property type="match status" value="1"/>
</dbReference>
<evidence type="ECO:0000313" key="9">
    <source>
        <dbReference type="EMBL" id="KAJ4159803.1"/>
    </source>
</evidence>
<evidence type="ECO:0000256" key="6">
    <source>
        <dbReference type="ARBA" id="ARBA00023136"/>
    </source>
</evidence>
<dbReference type="RefSeq" id="XP_056057608.1">
    <property type="nucleotide sequence ID" value="XM_056199000.1"/>
</dbReference>
<comment type="caution">
    <text evidence="9">The sequence shown here is derived from an EMBL/GenBank/DDBJ whole genome shotgun (WGS) entry which is preliminary data.</text>
</comment>
<feature type="transmembrane region" description="Helical" evidence="7">
    <location>
        <begin position="238"/>
        <end position="262"/>
    </location>
</feature>
<dbReference type="AlphaFoldDB" id="A0A9W8QIU5"/>
<evidence type="ECO:0000259" key="8">
    <source>
        <dbReference type="Pfam" id="PF00324"/>
    </source>
</evidence>
<feature type="transmembrane region" description="Helical" evidence="7">
    <location>
        <begin position="139"/>
        <end position="160"/>
    </location>
</feature>
<feature type="domain" description="Amino acid permease/ SLC12A" evidence="8">
    <location>
        <begin position="57"/>
        <end position="517"/>
    </location>
</feature>
<reference evidence="9" key="1">
    <citation type="journal article" date="2023" name="Access Microbiol">
        <title>De-novo genome assembly for Akanthomyces muscarius, a biocontrol agent of insect agricultural pests.</title>
        <authorList>
            <person name="Erdos Z."/>
            <person name="Studholme D.J."/>
            <person name="Raymond B."/>
            <person name="Sharma M."/>
        </authorList>
    </citation>
    <scope>NUCLEOTIDE SEQUENCE</scope>
    <source>
        <strain evidence="9">Ve6</strain>
    </source>
</reference>
<dbReference type="PANTHER" id="PTHR43341">
    <property type="entry name" value="AMINO ACID PERMEASE"/>
    <property type="match status" value="1"/>
</dbReference>
<organism evidence="9 10">
    <name type="scientific">Akanthomyces muscarius</name>
    <name type="common">Entomopathogenic fungus</name>
    <name type="synonym">Lecanicillium muscarium</name>
    <dbReference type="NCBI Taxonomy" id="2231603"/>
    <lineage>
        <taxon>Eukaryota</taxon>
        <taxon>Fungi</taxon>
        <taxon>Dikarya</taxon>
        <taxon>Ascomycota</taxon>
        <taxon>Pezizomycotina</taxon>
        <taxon>Sordariomycetes</taxon>
        <taxon>Hypocreomycetidae</taxon>
        <taxon>Hypocreales</taxon>
        <taxon>Cordycipitaceae</taxon>
        <taxon>Akanthomyces</taxon>
    </lineage>
</organism>
<dbReference type="Proteomes" id="UP001144673">
    <property type="component" value="Unassembled WGS sequence"/>
</dbReference>
<feature type="transmembrane region" description="Helical" evidence="7">
    <location>
        <begin position="289"/>
        <end position="308"/>
    </location>
</feature>
<dbReference type="Gene3D" id="1.20.1740.10">
    <property type="entry name" value="Amino acid/polyamine transporter I"/>
    <property type="match status" value="1"/>
</dbReference>
<evidence type="ECO:0000256" key="7">
    <source>
        <dbReference type="SAM" id="Phobius"/>
    </source>
</evidence>
<evidence type="ECO:0000256" key="4">
    <source>
        <dbReference type="ARBA" id="ARBA00022970"/>
    </source>
</evidence>
<keyword evidence="3 7" id="KW-0812">Transmembrane</keyword>
<protein>
    <recommendedName>
        <fullName evidence="8">Amino acid permease/ SLC12A domain-containing protein</fullName>
    </recommendedName>
</protein>
<evidence type="ECO:0000313" key="10">
    <source>
        <dbReference type="Proteomes" id="UP001144673"/>
    </source>
</evidence>
<feature type="transmembrane region" description="Helical" evidence="7">
    <location>
        <begin position="60"/>
        <end position="79"/>
    </location>
</feature>
<dbReference type="KEGG" id="amus:LMH87_007744"/>
<feature type="transmembrane region" description="Helical" evidence="7">
    <location>
        <begin position="462"/>
        <end position="484"/>
    </location>
</feature>
<evidence type="ECO:0000256" key="5">
    <source>
        <dbReference type="ARBA" id="ARBA00022989"/>
    </source>
</evidence>
<keyword evidence="2" id="KW-0813">Transport</keyword>
<dbReference type="GO" id="GO:0015171">
    <property type="term" value="F:amino acid transmembrane transporter activity"/>
    <property type="evidence" value="ECO:0007669"/>
    <property type="project" value="TreeGrafter"/>
</dbReference>
<keyword evidence="4" id="KW-0029">Amino-acid transport</keyword>
<evidence type="ECO:0000256" key="3">
    <source>
        <dbReference type="ARBA" id="ARBA00022692"/>
    </source>
</evidence>
<feature type="transmembrane region" description="Helical" evidence="7">
    <location>
        <begin position="387"/>
        <end position="417"/>
    </location>
</feature>
<gene>
    <name evidence="9" type="ORF">LMH87_007744</name>
</gene>
<feature type="transmembrane region" description="Helical" evidence="7">
    <location>
        <begin position="423"/>
        <end position="441"/>
    </location>
</feature>
<dbReference type="Pfam" id="PF00324">
    <property type="entry name" value="AA_permease"/>
    <property type="match status" value="1"/>
</dbReference>
<keyword evidence="5 7" id="KW-1133">Transmembrane helix</keyword>
<dbReference type="GeneID" id="80894903"/>